<keyword evidence="3" id="KW-1185">Reference proteome</keyword>
<accession>A0AAD5NJE6</accession>
<evidence type="ECO:0000313" key="3">
    <source>
        <dbReference type="Proteomes" id="UP001064489"/>
    </source>
</evidence>
<feature type="region of interest" description="Disordered" evidence="1">
    <location>
        <begin position="15"/>
        <end position="107"/>
    </location>
</feature>
<reference evidence="2" key="1">
    <citation type="journal article" date="2022" name="Plant J.">
        <title>Strategies of tolerance reflected in two North American maple genomes.</title>
        <authorList>
            <person name="McEvoy S.L."/>
            <person name="Sezen U.U."/>
            <person name="Trouern-Trend A."/>
            <person name="McMahon S.M."/>
            <person name="Schaberg P.G."/>
            <person name="Yang J."/>
            <person name="Wegrzyn J.L."/>
            <person name="Swenson N.G."/>
        </authorList>
    </citation>
    <scope>NUCLEOTIDE SEQUENCE</scope>
    <source>
        <strain evidence="2">91603</strain>
    </source>
</reference>
<gene>
    <name evidence="2" type="ORF">LWI28_001210</name>
</gene>
<dbReference type="AlphaFoldDB" id="A0AAD5NJE6"/>
<proteinExistence type="predicted"/>
<dbReference type="EMBL" id="JAJSOW010000105">
    <property type="protein sequence ID" value="KAI9164746.1"/>
    <property type="molecule type" value="Genomic_DNA"/>
</dbReference>
<evidence type="ECO:0000313" key="2">
    <source>
        <dbReference type="EMBL" id="KAI9164746.1"/>
    </source>
</evidence>
<evidence type="ECO:0000256" key="1">
    <source>
        <dbReference type="SAM" id="MobiDB-lite"/>
    </source>
</evidence>
<dbReference type="Proteomes" id="UP001064489">
    <property type="component" value="Chromosome 10"/>
</dbReference>
<protein>
    <submittedName>
        <fullName evidence="2">Uncharacterized protein</fullName>
    </submittedName>
</protein>
<reference evidence="2" key="2">
    <citation type="submission" date="2023-02" db="EMBL/GenBank/DDBJ databases">
        <authorList>
            <person name="Swenson N.G."/>
            <person name="Wegrzyn J.L."/>
            <person name="Mcevoy S.L."/>
        </authorList>
    </citation>
    <scope>NUCLEOTIDE SEQUENCE</scope>
    <source>
        <strain evidence="2">91603</strain>
        <tissue evidence="2">Leaf</tissue>
    </source>
</reference>
<organism evidence="2 3">
    <name type="scientific">Acer negundo</name>
    <name type="common">Box elder</name>
    <dbReference type="NCBI Taxonomy" id="4023"/>
    <lineage>
        <taxon>Eukaryota</taxon>
        <taxon>Viridiplantae</taxon>
        <taxon>Streptophyta</taxon>
        <taxon>Embryophyta</taxon>
        <taxon>Tracheophyta</taxon>
        <taxon>Spermatophyta</taxon>
        <taxon>Magnoliopsida</taxon>
        <taxon>eudicotyledons</taxon>
        <taxon>Gunneridae</taxon>
        <taxon>Pentapetalae</taxon>
        <taxon>rosids</taxon>
        <taxon>malvids</taxon>
        <taxon>Sapindales</taxon>
        <taxon>Sapindaceae</taxon>
        <taxon>Hippocastanoideae</taxon>
        <taxon>Acereae</taxon>
        <taxon>Acer</taxon>
    </lineage>
</organism>
<feature type="compositionally biased region" description="Polar residues" evidence="1">
    <location>
        <begin position="49"/>
        <end position="70"/>
    </location>
</feature>
<name>A0AAD5NJE6_ACENE</name>
<feature type="compositionally biased region" description="Basic and acidic residues" evidence="1">
    <location>
        <begin position="27"/>
        <end position="44"/>
    </location>
</feature>
<comment type="caution">
    <text evidence="2">The sequence shown here is derived from an EMBL/GenBank/DDBJ whole genome shotgun (WGS) entry which is preliminary data.</text>
</comment>
<sequence length="233" mass="25596">MNRGKEILVTESAIVEELVPNPNPNTEIRREDVTDEGSHSKAGPDDSVMSKNIATNSFTIQSTPQVSQAKATWIEDEAHNSPTKGSDPIVSNPLSGPIRDLREEKSNNKSIESISLSYSPAFAFGPNFKTCQVLRGKKGSRTTRIRDLGISTECSKILCGKRKVDPKEKEKSYGRRKARKVVGVYKIEGDISKKNSEGNYGEEVTKIMVSPTEFEDLESTLSAGRSSLARCSQ</sequence>